<reference evidence="13 14" key="1">
    <citation type="submission" date="2006-10" db="EMBL/GenBank/DDBJ databases">
        <title>The Genome Sequence of Batrachochytrium dendrobatidis JEL423.</title>
        <authorList>
            <consortium name="The Broad Institute Genome Sequencing Platform"/>
            <person name="Birren B."/>
            <person name="Lander E."/>
            <person name="Galagan J."/>
            <person name="Cuomo C."/>
            <person name="Devon K."/>
            <person name="Jaffe D."/>
            <person name="Butler J."/>
            <person name="Alvarez P."/>
            <person name="Gnerre S."/>
            <person name="Grabherr M."/>
            <person name="Kleber M."/>
            <person name="Mauceli E."/>
            <person name="Brockman W."/>
            <person name="Young S."/>
            <person name="LaButti K."/>
            <person name="Sykes S."/>
            <person name="DeCaprio D."/>
            <person name="Crawford M."/>
            <person name="Koehrsen M."/>
            <person name="Engels R."/>
            <person name="Montgomery P."/>
            <person name="Pearson M."/>
            <person name="Howarth C."/>
            <person name="Larson L."/>
            <person name="White J."/>
            <person name="O'Leary S."/>
            <person name="Kodira C."/>
            <person name="Zeng Q."/>
            <person name="Yandava C."/>
            <person name="Alvarado L."/>
            <person name="Longcore J."/>
            <person name="James T."/>
        </authorList>
    </citation>
    <scope>NUCLEOTIDE SEQUENCE [LARGE SCALE GENOMIC DNA]</scope>
    <source>
        <strain evidence="13 14">JEL423</strain>
    </source>
</reference>
<comment type="domain">
    <text evidence="10">The DHHC domain is required for palmitoyltransferase activity.</text>
</comment>
<dbReference type="InterPro" id="IPR039859">
    <property type="entry name" value="PFA4/ZDH16/20/ERF2-like"/>
</dbReference>
<evidence type="ECO:0000259" key="12">
    <source>
        <dbReference type="Pfam" id="PF01529"/>
    </source>
</evidence>
<evidence type="ECO:0000256" key="1">
    <source>
        <dbReference type="ARBA" id="ARBA00004141"/>
    </source>
</evidence>
<accession>A0A177WBK9</accession>
<keyword evidence="2 10" id="KW-0808">Transferase</keyword>
<comment type="similarity">
    <text evidence="10">Belongs to the DHHC palmitoyltransferase family.</text>
</comment>
<evidence type="ECO:0000256" key="6">
    <source>
        <dbReference type="ARBA" id="ARBA00023139"/>
    </source>
</evidence>
<feature type="domain" description="Palmitoyltransferase DHHC" evidence="12">
    <location>
        <begin position="105"/>
        <end position="136"/>
    </location>
</feature>
<evidence type="ECO:0000313" key="13">
    <source>
        <dbReference type="EMBL" id="OAJ36990.1"/>
    </source>
</evidence>
<feature type="transmembrane region" description="Helical" evidence="10">
    <location>
        <begin position="180"/>
        <end position="206"/>
    </location>
</feature>
<dbReference type="PROSITE" id="PS50216">
    <property type="entry name" value="DHHC"/>
    <property type="match status" value="1"/>
</dbReference>
<evidence type="ECO:0000256" key="8">
    <source>
        <dbReference type="ARBA" id="ARBA00023315"/>
    </source>
</evidence>
<name>A0A177WBK9_BATDL</name>
<dbReference type="GO" id="GO:0016020">
    <property type="term" value="C:membrane"/>
    <property type="evidence" value="ECO:0007669"/>
    <property type="project" value="UniProtKB-SubCell"/>
</dbReference>
<dbReference type="PANTHER" id="PTHR12246">
    <property type="entry name" value="PALMITOYLTRANSFERASE ZDHHC16"/>
    <property type="match status" value="1"/>
</dbReference>
<comment type="caution">
    <text evidence="10">Lacks conserved residue(s) required for the propagation of feature annotation.</text>
</comment>
<keyword evidence="7" id="KW-0449">Lipoprotein</keyword>
<dbReference type="VEuPathDB" id="FungiDB:BDEG_21080"/>
<keyword evidence="3 10" id="KW-0812">Transmembrane</keyword>
<evidence type="ECO:0000256" key="9">
    <source>
        <dbReference type="ARBA" id="ARBA00048048"/>
    </source>
</evidence>
<evidence type="ECO:0000256" key="5">
    <source>
        <dbReference type="ARBA" id="ARBA00023136"/>
    </source>
</evidence>
<gene>
    <name evidence="13" type="ORF">BDEG_21080</name>
</gene>
<proteinExistence type="inferred from homology"/>
<evidence type="ECO:0000256" key="2">
    <source>
        <dbReference type="ARBA" id="ARBA00022679"/>
    </source>
</evidence>
<dbReference type="AlphaFoldDB" id="A0A177WBK9"/>
<dbReference type="InterPro" id="IPR001594">
    <property type="entry name" value="Palmitoyltrfase_DHHC"/>
</dbReference>
<keyword evidence="5 10" id="KW-0472">Membrane</keyword>
<feature type="region of interest" description="Disordered" evidence="11">
    <location>
        <begin position="375"/>
        <end position="424"/>
    </location>
</feature>
<dbReference type="EMBL" id="DS022300">
    <property type="protein sequence ID" value="OAJ36990.1"/>
    <property type="molecule type" value="Genomic_DNA"/>
</dbReference>
<evidence type="ECO:0000313" key="14">
    <source>
        <dbReference type="Proteomes" id="UP000077115"/>
    </source>
</evidence>
<keyword evidence="4 10" id="KW-1133">Transmembrane helix</keyword>
<dbReference type="STRING" id="403673.A0A177WBK9"/>
<dbReference type="Pfam" id="PF01529">
    <property type="entry name" value="DHHC"/>
    <property type="match status" value="1"/>
</dbReference>
<dbReference type="OrthoDB" id="331948at2759"/>
<evidence type="ECO:0000256" key="4">
    <source>
        <dbReference type="ARBA" id="ARBA00022989"/>
    </source>
</evidence>
<dbReference type="Proteomes" id="UP000077115">
    <property type="component" value="Unassembled WGS sequence"/>
</dbReference>
<evidence type="ECO:0000256" key="7">
    <source>
        <dbReference type="ARBA" id="ARBA00023288"/>
    </source>
</evidence>
<feature type="compositionally biased region" description="Basic and acidic residues" evidence="11">
    <location>
        <begin position="404"/>
        <end position="419"/>
    </location>
</feature>
<evidence type="ECO:0000256" key="3">
    <source>
        <dbReference type="ARBA" id="ARBA00022692"/>
    </source>
</evidence>
<sequence length="439" mass="50407">MSEFLVKKLGWLFVAFTTALITFVPVTTYIDYVITYVLFIYINYYLGCSTDPGRVLRDYDPTNGLNAKTCSTGEEQVKPKSTVKTRKQTSKGSTKPQPLQPNLPKPRWCRSCLCFKPPRSHHCSYCNRCILRMDHHFLLGLRVWDLIKYQNSLSKLYSTGGSFRSNVVVFYTPPADDKEIIFMLVNLVILFALLFSVGILSIWQLFYVAYNVTTIESMENGKIDELMRRGKIPNTYVYPYTLSVFRNFQAVFGQRWYLWWMPASAPGNGLVFPVNENGTLGLWPPREYYLYRKYPYGKPSMEERRANKAARREAKVFMASGKKHVRRDSEGYIVKNIVAEDREEQLRQANLAFAQAAEGTGGSTEQEAEIVHLDETDESSTEFDSFEDDFDDNIDMDGIPRILGSKDDLDSPEGAHDIDSDNEILAVRQKRQQGFKKVQ</sequence>
<dbReference type="GO" id="GO:0019706">
    <property type="term" value="F:protein-cysteine S-palmitoyltransferase activity"/>
    <property type="evidence" value="ECO:0007669"/>
    <property type="project" value="UniProtKB-EC"/>
</dbReference>
<dbReference type="EC" id="2.3.1.225" evidence="10"/>
<keyword evidence="6" id="KW-0564">Palmitate</keyword>
<comment type="subcellular location">
    <subcellularLocation>
        <location evidence="1">Membrane</location>
        <topology evidence="1">Multi-pass membrane protein</topology>
    </subcellularLocation>
</comment>
<feature type="compositionally biased region" description="Acidic residues" evidence="11">
    <location>
        <begin position="375"/>
        <end position="395"/>
    </location>
</feature>
<evidence type="ECO:0000256" key="10">
    <source>
        <dbReference type="RuleBase" id="RU079119"/>
    </source>
</evidence>
<reference evidence="13 14" key="2">
    <citation type="submission" date="2016-05" db="EMBL/GenBank/DDBJ databases">
        <title>Lineage-specific infection strategies underlie the spectrum of fungal disease in amphibians.</title>
        <authorList>
            <person name="Cuomo C.A."/>
            <person name="Farrer R.A."/>
            <person name="James T."/>
            <person name="Longcore J."/>
            <person name="Birren B."/>
        </authorList>
    </citation>
    <scope>NUCLEOTIDE SEQUENCE [LARGE SCALE GENOMIC DNA]</scope>
    <source>
        <strain evidence="13 14">JEL423</strain>
    </source>
</reference>
<evidence type="ECO:0000256" key="11">
    <source>
        <dbReference type="SAM" id="MobiDB-lite"/>
    </source>
</evidence>
<comment type="catalytic activity">
    <reaction evidence="9 10">
        <text>L-cysteinyl-[protein] + hexadecanoyl-CoA = S-hexadecanoyl-L-cysteinyl-[protein] + CoA</text>
        <dbReference type="Rhea" id="RHEA:36683"/>
        <dbReference type="Rhea" id="RHEA-COMP:10131"/>
        <dbReference type="Rhea" id="RHEA-COMP:11032"/>
        <dbReference type="ChEBI" id="CHEBI:29950"/>
        <dbReference type="ChEBI" id="CHEBI:57287"/>
        <dbReference type="ChEBI" id="CHEBI:57379"/>
        <dbReference type="ChEBI" id="CHEBI:74151"/>
        <dbReference type="EC" id="2.3.1.225"/>
    </reaction>
</comment>
<feature type="region of interest" description="Disordered" evidence="11">
    <location>
        <begin position="70"/>
        <end position="102"/>
    </location>
</feature>
<keyword evidence="8 10" id="KW-0012">Acyltransferase</keyword>
<protein>
    <recommendedName>
        <fullName evidence="10">Palmitoyltransferase</fullName>
        <ecNumber evidence="10">2.3.1.225</ecNumber>
    </recommendedName>
</protein>
<organism evidence="13 14">
    <name type="scientific">Batrachochytrium dendrobatidis (strain JEL423)</name>
    <dbReference type="NCBI Taxonomy" id="403673"/>
    <lineage>
        <taxon>Eukaryota</taxon>
        <taxon>Fungi</taxon>
        <taxon>Fungi incertae sedis</taxon>
        <taxon>Chytridiomycota</taxon>
        <taxon>Chytridiomycota incertae sedis</taxon>
        <taxon>Chytridiomycetes</taxon>
        <taxon>Rhizophydiales</taxon>
        <taxon>Rhizophydiales incertae sedis</taxon>
        <taxon>Batrachochytrium</taxon>
    </lineage>
</organism>